<comment type="function">
    <text evidence="9">Specifically methylates the N3 position of the uracil ring of uridine 1498 (m3U1498) in 16S rRNA. Acts on the fully assembled 30S ribosomal subunit.</text>
</comment>
<dbReference type="GO" id="GO:0005737">
    <property type="term" value="C:cytoplasm"/>
    <property type="evidence" value="ECO:0007669"/>
    <property type="project" value="UniProtKB-SubCell"/>
</dbReference>
<dbReference type="Pfam" id="PF20260">
    <property type="entry name" value="PUA_4"/>
    <property type="match status" value="1"/>
</dbReference>
<evidence type="ECO:0000256" key="4">
    <source>
        <dbReference type="ARBA" id="ARBA00022490"/>
    </source>
</evidence>
<evidence type="ECO:0000259" key="12">
    <source>
        <dbReference type="Pfam" id="PF20260"/>
    </source>
</evidence>
<evidence type="ECO:0000256" key="2">
    <source>
        <dbReference type="ARBA" id="ARBA00005528"/>
    </source>
</evidence>
<name>A0A3B0YHU7_9ZZZZ</name>
<dbReference type="Gene3D" id="2.40.240.20">
    <property type="entry name" value="Hypothetical PUA domain-like, domain 1"/>
    <property type="match status" value="1"/>
</dbReference>
<evidence type="ECO:0000256" key="7">
    <source>
        <dbReference type="ARBA" id="ARBA00022679"/>
    </source>
</evidence>
<evidence type="ECO:0000256" key="6">
    <source>
        <dbReference type="ARBA" id="ARBA00022603"/>
    </source>
</evidence>
<keyword evidence="7 13" id="KW-0808">Transferase</keyword>
<dbReference type="SUPFAM" id="SSF88697">
    <property type="entry name" value="PUA domain-like"/>
    <property type="match status" value="1"/>
</dbReference>
<dbReference type="SUPFAM" id="SSF75217">
    <property type="entry name" value="alpha/beta knot"/>
    <property type="match status" value="1"/>
</dbReference>
<dbReference type="PANTHER" id="PTHR30027">
    <property type="entry name" value="RIBOSOMAL RNA SMALL SUBUNIT METHYLTRANSFERASE E"/>
    <property type="match status" value="1"/>
</dbReference>
<evidence type="ECO:0000256" key="5">
    <source>
        <dbReference type="ARBA" id="ARBA00022552"/>
    </source>
</evidence>
<sequence length="259" mass="28831">MGRHTQSREGLMRLSRLYLEHPLYEGTEISLDESRSHYLLRVLRLKPGDALRVFNGDGHEYNAELEDATKKRATVRVHNTLSPQCESPLHIEVGQGIARGERMDFVLQKSVELGANALTPLWTHRSQVKLDSKRMEKRLAHWRGIVHSACEQSGRVYIPALNPPLDFNAWLTTPSDGLSLVLSPHSSMTLKELAPATRVRVLIGPEGGLEDDEISMAEKNGFQTIRLGPRILRTETAALATLAALQTLWGDLAAQSSDT</sequence>
<feature type="domain" description="Ribosomal RNA small subunit methyltransferase E methyltransferase" evidence="11">
    <location>
        <begin position="86"/>
        <end position="246"/>
    </location>
</feature>
<keyword evidence="4" id="KW-0963">Cytoplasm</keyword>
<dbReference type="CDD" id="cd18084">
    <property type="entry name" value="RsmE-like"/>
    <property type="match status" value="1"/>
</dbReference>
<dbReference type="InterPro" id="IPR046887">
    <property type="entry name" value="RsmE_PUA-like"/>
</dbReference>
<proteinExistence type="inferred from homology"/>
<dbReference type="InterPro" id="IPR015947">
    <property type="entry name" value="PUA-like_sf"/>
</dbReference>
<evidence type="ECO:0000256" key="1">
    <source>
        <dbReference type="ARBA" id="ARBA00004496"/>
    </source>
</evidence>
<dbReference type="AlphaFoldDB" id="A0A3B0YHU7"/>
<dbReference type="InterPro" id="IPR029026">
    <property type="entry name" value="tRNA_m1G_MTases_N"/>
</dbReference>
<dbReference type="GO" id="GO:0070475">
    <property type="term" value="P:rRNA base methylation"/>
    <property type="evidence" value="ECO:0007669"/>
    <property type="project" value="TreeGrafter"/>
</dbReference>
<protein>
    <recommendedName>
        <fullName evidence="3">16S rRNA (uracil(1498)-N(3))-methyltransferase</fullName>
        <ecNumber evidence="3">2.1.1.193</ecNumber>
    </recommendedName>
</protein>
<dbReference type="GO" id="GO:0070042">
    <property type="term" value="F:rRNA (uridine-N3-)-methyltransferase activity"/>
    <property type="evidence" value="ECO:0007669"/>
    <property type="project" value="TreeGrafter"/>
</dbReference>
<organism evidence="13">
    <name type="scientific">hydrothermal vent metagenome</name>
    <dbReference type="NCBI Taxonomy" id="652676"/>
    <lineage>
        <taxon>unclassified sequences</taxon>
        <taxon>metagenomes</taxon>
        <taxon>ecological metagenomes</taxon>
    </lineage>
</organism>
<dbReference type="PANTHER" id="PTHR30027:SF3">
    <property type="entry name" value="16S RRNA (URACIL(1498)-N(3))-METHYLTRANSFERASE"/>
    <property type="match status" value="1"/>
</dbReference>
<comment type="catalytic activity">
    <reaction evidence="10">
        <text>uridine(1498) in 16S rRNA + S-adenosyl-L-methionine = N(3)-methyluridine(1498) in 16S rRNA + S-adenosyl-L-homocysteine + H(+)</text>
        <dbReference type="Rhea" id="RHEA:42920"/>
        <dbReference type="Rhea" id="RHEA-COMP:10283"/>
        <dbReference type="Rhea" id="RHEA-COMP:10284"/>
        <dbReference type="ChEBI" id="CHEBI:15378"/>
        <dbReference type="ChEBI" id="CHEBI:57856"/>
        <dbReference type="ChEBI" id="CHEBI:59789"/>
        <dbReference type="ChEBI" id="CHEBI:65315"/>
        <dbReference type="ChEBI" id="CHEBI:74502"/>
        <dbReference type="EC" id="2.1.1.193"/>
    </reaction>
</comment>
<dbReference type="EMBL" id="UOFN01000127">
    <property type="protein sequence ID" value="VAW80445.1"/>
    <property type="molecule type" value="Genomic_DNA"/>
</dbReference>
<evidence type="ECO:0000256" key="3">
    <source>
        <dbReference type="ARBA" id="ARBA00012328"/>
    </source>
</evidence>
<comment type="similarity">
    <text evidence="2">Belongs to the RNA methyltransferase RsmE family.</text>
</comment>
<dbReference type="NCBIfam" id="NF008692">
    <property type="entry name" value="PRK11713.1-5"/>
    <property type="match status" value="1"/>
</dbReference>
<keyword evidence="5" id="KW-0698">rRNA processing</keyword>
<gene>
    <name evidence="13" type="ORF">MNBD_GAMMA15-1681</name>
</gene>
<dbReference type="EC" id="2.1.1.193" evidence="3"/>
<keyword evidence="8" id="KW-0949">S-adenosyl-L-methionine</keyword>
<evidence type="ECO:0000259" key="11">
    <source>
        <dbReference type="Pfam" id="PF04452"/>
    </source>
</evidence>
<feature type="domain" description="Ribosomal RNA small subunit methyltransferase E PUA-like" evidence="12">
    <location>
        <begin position="31"/>
        <end position="77"/>
    </location>
</feature>
<dbReference type="Gene3D" id="3.40.1280.10">
    <property type="match status" value="1"/>
</dbReference>
<dbReference type="InterPro" id="IPR029028">
    <property type="entry name" value="Alpha/beta_knot_MTases"/>
</dbReference>
<dbReference type="NCBIfam" id="TIGR00046">
    <property type="entry name" value="RsmE family RNA methyltransferase"/>
    <property type="match status" value="1"/>
</dbReference>
<dbReference type="InterPro" id="IPR046886">
    <property type="entry name" value="RsmE_MTase_dom"/>
</dbReference>
<accession>A0A3B0YHU7</accession>
<keyword evidence="6 13" id="KW-0489">Methyltransferase</keyword>
<evidence type="ECO:0000256" key="9">
    <source>
        <dbReference type="ARBA" id="ARBA00025699"/>
    </source>
</evidence>
<evidence type="ECO:0000313" key="13">
    <source>
        <dbReference type="EMBL" id="VAW80445.1"/>
    </source>
</evidence>
<evidence type="ECO:0000256" key="8">
    <source>
        <dbReference type="ARBA" id="ARBA00022691"/>
    </source>
</evidence>
<comment type="subcellular location">
    <subcellularLocation>
        <location evidence="1">Cytoplasm</location>
    </subcellularLocation>
</comment>
<dbReference type="PIRSF" id="PIRSF015601">
    <property type="entry name" value="MTase_slr0722"/>
    <property type="match status" value="1"/>
</dbReference>
<dbReference type="Pfam" id="PF04452">
    <property type="entry name" value="Methyltrans_RNA"/>
    <property type="match status" value="1"/>
</dbReference>
<reference evidence="13" key="1">
    <citation type="submission" date="2018-06" db="EMBL/GenBank/DDBJ databases">
        <authorList>
            <person name="Zhirakovskaya E."/>
        </authorList>
    </citation>
    <scope>NUCLEOTIDE SEQUENCE</scope>
</reference>
<evidence type="ECO:0000256" key="10">
    <source>
        <dbReference type="ARBA" id="ARBA00047944"/>
    </source>
</evidence>
<dbReference type="InterPro" id="IPR006700">
    <property type="entry name" value="RsmE"/>
</dbReference>